<keyword evidence="1" id="KW-1133">Transmembrane helix</keyword>
<feature type="transmembrane region" description="Helical" evidence="1">
    <location>
        <begin position="182"/>
        <end position="199"/>
    </location>
</feature>
<dbReference type="InterPro" id="IPR025333">
    <property type="entry name" value="DUF4239"/>
</dbReference>
<keyword evidence="3" id="KW-1185">Reference proteome</keyword>
<evidence type="ECO:0000313" key="2">
    <source>
        <dbReference type="EMBL" id="MCQ8241350.1"/>
    </source>
</evidence>
<feature type="transmembrane region" description="Helical" evidence="1">
    <location>
        <begin position="7"/>
        <end position="28"/>
    </location>
</feature>
<dbReference type="RefSeq" id="WP_422920093.1">
    <property type="nucleotide sequence ID" value="NZ_JAMZEJ010000006.1"/>
</dbReference>
<dbReference type="EMBL" id="JAMZEJ010000006">
    <property type="protein sequence ID" value="MCQ8241350.1"/>
    <property type="molecule type" value="Genomic_DNA"/>
</dbReference>
<accession>A0ABT1W170</accession>
<reference evidence="2 3" key="1">
    <citation type="submission" date="2022-06" db="EMBL/GenBank/DDBJ databases">
        <title>Rhizosaccharibacter gen. nov. sp. nov. KSS12, endophytic bacteria isolated from sugarcane.</title>
        <authorList>
            <person name="Pitiwittayakul N."/>
        </authorList>
    </citation>
    <scope>NUCLEOTIDE SEQUENCE [LARGE SCALE GENOMIC DNA]</scope>
    <source>
        <strain evidence="2 3">KSS12</strain>
    </source>
</reference>
<dbReference type="Pfam" id="PF14023">
    <property type="entry name" value="Bestrophin-like"/>
    <property type="match status" value="1"/>
</dbReference>
<feature type="transmembrane region" description="Helical" evidence="1">
    <location>
        <begin position="40"/>
        <end position="60"/>
    </location>
</feature>
<dbReference type="Proteomes" id="UP001524547">
    <property type="component" value="Unassembled WGS sequence"/>
</dbReference>
<proteinExistence type="predicted"/>
<evidence type="ECO:0000256" key="1">
    <source>
        <dbReference type="SAM" id="Phobius"/>
    </source>
</evidence>
<keyword evidence="1" id="KW-0812">Transmembrane</keyword>
<name>A0ABT1W170_9PROT</name>
<comment type="caution">
    <text evidence="2">The sequence shown here is derived from an EMBL/GenBank/DDBJ whole genome shotgun (WGS) entry which is preliminary data.</text>
</comment>
<keyword evidence="1" id="KW-0472">Membrane</keyword>
<organism evidence="2 3">
    <name type="scientific">Rhizosaccharibacter radicis</name>
    <dbReference type="NCBI Taxonomy" id="2782605"/>
    <lineage>
        <taxon>Bacteria</taxon>
        <taxon>Pseudomonadati</taxon>
        <taxon>Pseudomonadota</taxon>
        <taxon>Alphaproteobacteria</taxon>
        <taxon>Acetobacterales</taxon>
        <taxon>Acetobacteraceae</taxon>
        <taxon>Rhizosaccharibacter</taxon>
    </lineage>
</organism>
<feature type="transmembrane region" description="Helical" evidence="1">
    <location>
        <begin position="206"/>
        <end position="226"/>
    </location>
</feature>
<evidence type="ECO:0000313" key="3">
    <source>
        <dbReference type="Proteomes" id="UP001524547"/>
    </source>
</evidence>
<protein>
    <submittedName>
        <fullName evidence="2">DUF4239 domain-containing protein</fullName>
    </submittedName>
</protein>
<gene>
    <name evidence="2" type="ORF">NFI88_10920</name>
</gene>
<sequence length="253" mass="27485">MHEVLDATAYFAAFFGAATAGLLLHHRLPSHHRHERSHEVLRAVTGMIALIASVLLAFLVTSMQERFDKVDGDVQSYAADLASLDATMRDYGADTVPARDLLRAYTDRAVKDLWPGNDQDPVLQDTEAGGLMRALSRAALELEPSDRRQRILLPEIASEIRMVSTRRLLLAEQGVGGVPTPFLLLTGAWLTLCFAAFGFNAPRNGFVVAVLFFSTASLAAAMFLIIDLGTPFGGYVQVSPAPMLRALDAMRSG</sequence>